<proteinExistence type="inferred from homology"/>
<dbReference type="InterPro" id="IPR055436">
    <property type="entry name" value="Ig_TMEM131L_4"/>
</dbReference>
<feature type="compositionally biased region" description="Basic and acidic residues" evidence="7">
    <location>
        <begin position="1227"/>
        <end position="1255"/>
    </location>
</feature>
<dbReference type="GeneID" id="115891024"/>
<evidence type="ECO:0000259" key="12">
    <source>
        <dbReference type="Pfam" id="PF24499"/>
    </source>
</evidence>
<evidence type="ECO:0000313" key="14">
    <source>
        <dbReference type="Proteomes" id="UP000504635"/>
    </source>
</evidence>
<sequence>MFEKLVPCYISVFTFLKLITLTHLTLHDSSHGFITKNARYLIDDDISYTQEEISYLRYLENLNPSGPLNIRFEPEFLDFRERPLGVPYSETVTVFNTDNNKTIDLTSISGNTVHFHSSFFEDKTIPPNGNTTFKIVYLGRQEGPVESSIFLHTSTGFLKYNVKAFGIFSKYRVRPIVGVKLPANSTFTPVIYMHNPHSEPIQIVEIYSSGGGFHLELPGGQHEGSNDLWEIEPQETKAIIRVRFEAKVAENHTAYIRIKVHNPDEILIVPLEVEVTPAQNIFHPQGHVDFGMGGSMDPPKEISLCLFNPLRKPVRVHSVSTLSKSIKTQYYNVRIGPGNEEENKCVNVGTLTIDWKNAWKNQDFAGNIIVKFRNGKNRTEIPYYVTALKGGLSYDKLSTTYFLNDKEIDTTERKFEVLNEFLHPVKIVDVKFPFDVDSTFKIETFTPKIVRPLEKEHLFNIRLKSAVKKTNMQLSSHIKLITNVSEVQVPLLSYNGKVQVHLPFTSNDYSLNVGLVGSGTTKEIFFMLSNPNPVDLPLLSLQSFSPLLGLGIKGCGTGDHKTMLLLNTFKNLTDCDRISSYGFAIIKMAITTGSTQGPVWEKVQIQTPYENLSLPVHFKVSSGTFLLDTDELVFDKCFPTKTCSHLLKVYSTFPEQMLVENILALPLNKKVSASITAAVTPNANKIIGQMFFNPNLDCGLQCYVGFLNEGSASWLRTLPITKQVLDYDLQLVKTLYNRYLNFTKRGSNPWTNISLRLDTSEIKGYFFQSKVKYIWPSLISDSLLLNNSTLEFPLAQVGNTTRCSLLLHNPSDQNVIVQILFDFDYPEAEKLFSGLPENFVPFSEFKYPNKGFFFDRRFLEQSRDYFWDISRIPTHKTSLPVLLLPNQSKKIFLEFEAEESKTYSSLILLRNNLTILEVVRLKGKGSVPVFKLGNRKQGTGQPLLFDINEKSLQGCVKEEDDGYFLNYVPNLTVKRSISAKNLGEIPVQVYGLYINGYQCEGFGFKVLNCDPFTLPPNSTKRIEIAFTSDLTLTKVSRTLILTTSLNTFVNYSLYATIPYVYCQACDKIIARPPGELYMSYITIVFMKVMFFLIMFIAVLDAEAIKRQAWDVFITSNAPPMLPVLDLRKIGRQVKDEMQFKDKKKSDVEVASEVVDLEAQEVVKNEPAIVPTTGKAKRKLAQRNSFNEDEVNIDEEQNSDKQDKDRNRERQTKKDLLFERHRLKSRERKTEKELKLLEEKERKEKHAQQKEAELKRNKTVSNKKTPKSTQEEESSSTTTESSNSGSNCEEVDKENQTIKSLPKKKTELEKSAKPKEIAVNLTEYKNKHVSFVNSKLKGKTKQHEHDGVSDRIFSHNRESKRRGDKLKGGKEKSCIYRNKSLNERRSKTSESESGSEKQHSKSPVSFYIPFPAPTTTCSSAWCENRARFSDVVARTEQSQEPSIGSLQPRIGPVTVEDHYFHMHNISNSRQNVETLNSPLKQPSKPMSMKPTMYVEPYKPVDLGPIGSKRLGTPGIESPDLFFKEHRELLAENYHQGSALNNAYVEFSPMNDKSVIAAISNNTLLASDKSFFSQPQGVRMEGAEGNLFKNVAPMEMWNHQQPAMQQPVFNNVIDQSQRLVEPDKHHMPLNEPPIEDPWNRTAYSSSTDYWSNTFSDVLDSTPRLESNTLYLWDPVWKPWSPADVSTATPRRTPPGFDEQIQMRRRTEEEQRRLQQRGESYSPFGSGCTWAEQKDPWE</sequence>
<feature type="compositionally biased region" description="Basic and acidic residues" evidence="7">
    <location>
        <begin position="1698"/>
        <end position="1710"/>
    </location>
</feature>
<feature type="transmembrane region" description="Helical" evidence="8">
    <location>
        <begin position="1077"/>
        <end position="1099"/>
    </location>
</feature>
<comment type="subcellular location">
    <subcellularLocation>
        <location evidence="1">Membrane</location>
        <topology evidence="1">Single-pass type I membrane protein</topology>
    </subcellularLocation>
</comment>
<feature type="domain" description="Transmembrane protein 131-like N-terminal" evidence="9">
    <location>
        <begin position="71"/>
        <end position="153"/>
    </location>
</feature>
<keyword evidence="5 8" id="KW-1133">Transmembrane helix</keyword>
<feature type="compositionally biased region" description="Basic and acidic residues" evidence="7">
    <location>
        <begin position="1340"/>
        <end position="1356"/>
    </location>
</feature>
<keyword evidence="4" id="KW-0732">Signal</keyword>
<evidence type="ECO:0000256" key="7">
    <source>
        <dbReference type="SAM" id="MobiDB-lite"/>
    </source>
</evidence>
<dbReference type="Pfam" id="PF24499">
    <property type="entry name" value="Ig_TMEM131L_4"/>
    <property type="match status" value="1"/>
</dbReference>
<evidence type="ECO:0000259" key="11">
    <source>
        <dbReference type="Pfam" id="PF24498"/>
    </source>
</evidence>
<feature type="domain" description="TMEM131L fourth Ig-like" evidence="12">
    <location>
        <begin position="790"/>
        <end position="925"/>
    </location>
</feature>
<feature type="domain" description="TMEM131 second Ig-like" evidence="10">
    <location>
        <begin position="171"/>
        <end position="259"/>
    </location>
</feature>
<evidence type="ECO:0000256" key="2">
    <source>
        <dbReference type="ARBA" id="ARBA00006682"/>
    </source>
</evidence>
<dbReference type="PANTHER" id="PTHR22050:SF0">
    <property type="entry name" value="TRANSMEMBRANE PROTEIN 131 HOMOLOG"/>
    <property type="match status" value="1"/>
</dbReference>
<dbReference type="Pfam" id="PF24495">
    <property type="entry name" value="Ig_TMEM131_2"/>
    <property type="match status" value="1"/>
</dbReference>
<organism evidence="14 15">
    <name type="scientific">Sitophilus oryzae</name>
    <name type="common">Rice weevil</name>
    <name type="synonym">Curculio oryzae</name>
    <dbReference type="NCBI Taxonomy" id="7048"/>
    <lineage>
        <taxon>Eukaryota</taxon>
        <taxon>Metazoa</taxon>
        <taxon>Ecdysozoa</taxon>
        <taxon>Arthropoda</taxon>
        <taxon>Hexapoda</taxon>
        <taxon>Insecta</taxon>
        <taxon>Pterygota</taxon>
        <taxon>Neoptera</taxon>
        <taxon>Endopterygota</taxon>
        <taxon>Coleoptera</taxon>
        <taxon>Polyphaga</taxon>
        <taxon>Cucujiformia</taxon>
        <taxon>Curculionidae</taxon>
        <taxon>Dryophthorinae</taxon>
        <taxon>Sitophilus</taxon>
    </lineage>
</organism>
<dbReference type="InterPro" id="IPR056311">
    <property type="entry name" value="TMEM131_Ig_2"/>
</dbReference>
<evidence type="ECO:0000259" key="9">
    <source>
        <dbReference type="Pfam" id="PF12371"/>
    </source>
</evidence>
<feature type="compositionally biased region" description="Low complexity" evidence="7">
    <location>
        <begin position="1274"/>
        <end position="1287"/>
    </location>
</feature>
<dbReference type="PANTHER" id="PTHR22050">
    <property type="entry name" value="RW1 PROTEIN HOMOLOG"/>
    <property type="match status" value="1"/>
</dbReference>
<evidence type="ECO:0000313" key="15">
    <source>
        <dbReference type="RefSeq" id="XP_030767275.1"/>
    </source>
</evidence>
<reference evidence="15" key="1">
    <citation type="submission" date="2025-08" db="UniProtKB">
        <authorList>
            <consortium name="RefSeq"/>
        </authorList>
    </citation>
    <scope>IDENTIFICATION</scope>
    <source>
        <tissue evidence="15">Gonads</tissue>
    </source>
</reference>
<keyword evidence="6 8" id="KW-0472">Membrane</keyword>
<gene>
    <name evidence="15" type="primary">LOC115891024</name>
</gene>
<dbReference type="Proteomes" id="UP000504635">
    <property type="component" value="Unplaced"/>
</dbReference>
<keyword evidence="3 8" id="KW-0812">Transmembrane</keyword>
<accession>A0A6J2YWP3</accession>
<feature type="region of interest" description="Disordered" evidence="7">
    <location>
        <begin position="1333"/>
        <end position="1403"/>
    </location>
</feature>
<feature type="compositionally biased region" description="Acidic residues" evidence="7">
    <location>
        <begin position="1186"/>
        <end position="1196"/>
    </location>
</feature>
<dbReference type="GO" id="GO:0016020">
    <property type="term" value="C:membrane"/>
    <property type="evidence" value="ECO:0007669"/>
    <property type="project" value="UniProtKB-SubCell"/>
</dbReference>
<dbReference type="RefSeq" id="XP_030767275.1">
    <property type="nucleotide sequence ID" value="XM_030911415.1"/>
</dbReference>
<evidence type="ECO:0000256" key="8">
    <source>
        <dbReference type="SAM" id="Phobius"/>
    </source>
</evidence>
<feature type="domain" description="TMEM131L third Ig-like" evidence="11">
    <location>
        <begin position="396"/>
        <end position="494"/>
    </location>
</feature>
<evidence type="ECO:0000259" key="13">
    <source>
        <dbReference type="Pfam" id="PF24501"/>
    </source>
</evidence>
<evidence type="ECO:0000256" key="5">
    <source>
        <dbReference type="ARBA" id="ARBA00022989"/>
    </source>
</evidence>
<dbReference type="FunCoup" id="A0A6J2YWP3">
    <property type="interactions" value="2080"/>
</dbReference>
<evidence type="ECO:0000256" key="3">
    <source>
        <dbReference type="ARBA" id="ARBA00022692"/>
    </source>
</evidence>
<dbReference type="InParanoid" id="A0A6J2YWP3"/>
<dbReference type="OrthoDB" id="168404at2759"/>
<feature type="compositionally biased region" description="Basic and acidic residues" evidence="7">
    <location>
        <begin position="1364"/>
        <end position="1398"/>
    </location>
</feature>
<dbReference type="InterPro" id="IPR022113">
    <property type="entry name" value="TMEM131L_N"/>
</dbReference>
<dbReference type="Pfam" id="PF12371">
    <property type="entry name" value="TMEM131_like_N"/>
    <property type="match status" value="1"/>
</dbReference>
<dbReference type="InterPro" id="IPR055435">
    <property type="entry name" value="Ig_TMEM131L_3"/>
</dbReference>
<evidence type="ECO:0000256" key="6">
    <source>
        <dbReference type="ARBA" id="ARBA00023136"/>
    </source>
</evidence>
<dbReference type="CTD" id="23505"/>
<evidence type="ECO:0000256" key="1">
    <source>
        <dbReference type="ARBA" id="ARBA00004479"/>
    </source>
</evidence>
<dbReference type="InterPro" id="IPR039877">
    <property type="entry name" value="TMEM131-like"/>
</dbReference>
<feature type="compositionally biased region" description="Basic and acidic residues" evidence="7">
    <location>
        <begin position="1197"/>
        <end position="1219"/>
    </location>
</feature>
<keyword evidence="14" id="KW-1185">Reference proteome</keyword>
<comment type="similarity">
    <text evidence="2">Belongs to the TMEM131 family.</text>
</comment>
<protein>
    <submittedName>
        <fullName evidence="15">Transmembrane protein 131</fullName>
    </submittedName>
</protein>
<evidence type="ECO:0000259" key="10">
    <source>
        <dbReference type="Pfam" id="PF24495"/>
    </source>
</evidence>
<feature type="domain" description="TMEM131L fifth Ig-like" evidence="13">
    <location>
        <begin position="981"/>
        <end position="1045"/>
    </location>
</feature>
<feature type="region of interest" description="Disordered" evidence="7">
    <location>
        <begin position="1681"/>
        <end position="1735"/>
    </location>
</feature>
<feature type="region of interest" description="Disordered" evidence="7">
    <location>
        <begin position="1173"/>
        <end position="1310"/>
    </location>
</feature>
<dbReference type="Pfam" id="PF24498">
    <property type="entry name" value="Ig_TMEM131L_3"/>
    <property type="match status" value="1"/>
</dbReference>
<evidence type="ECO:0000256" key="4">
    <source>
        <dbReference type="ARBA" id="ARBA00022729"/>
    </source>
</evidence>
<name>A0A6J2YWP3_SITOR</name>
<dbReference type="Pfam" id="PF24501">
    <property type="entry name" value="Ig_TMEM131L_5"/>
    <property type="match status" value="1"/>
</dbReference>
<dbReference type="KEGG" id="soy:115891024"/>
<dbReference type="InterPro" id="IPR055437">
    <property type="entry name" value="TMEM131L_Ig_5"/>
</dbReference>